<dbReference type="Gene3D" id="1.20.1260.10">
    <property type="match status" value="1"/>
</dbReference>
<dbReference type="Proteomes" id="UP001139494">
    <property type="component" value="Unassembled WGS sequence"/>
</dbReference>
<organism evidence="4 5">
    <name type="scientific">Natronomonas aquatica</name>
    <dbReference type="NCBI Taxonomy" id="2841590"/>
    <lineage>
        <taxon>Archaea</taxon>
        <taxon>Methanobacteriati</taxon>
        <taxon>Methanobacteriota</taxon>
        <taxon>Stenosarchaea group</taxon>
        <taxon>Halobacteria</taxon>
        <taxon>Halobacteriales</taxon>
        <taxon>Natronomonadaceae</taxon>
        <taxon>Natronomonas</taxon>
    </lineage>
</organism>
<protein>
    <submittedName>
        <fullName evidence="4">DNA starvation/stationary phase protection protein</fullName>
    </submittedName>
</protein>
<keyword evidence="5" id="KW-1185">Reference proteome</keyword>
<dbReference type="RefSeq" id="WP_256030615.1">
    <property type="nucleotide sequence ID" value="NZ_JAHLKM010000028.1"/>
</dbReference>
<accession>A0A9R1CUZ7</accession>
<dbReference type="InterPro" id="IPR054862">
    <property type="entry name" value="DNA_prot_starvation"/>
</dbReference>
<dbReference type="AlphaFoldDB" id="A0A9R1CUZ7"/>
<dbReference type="EMBL" id="JAHLKM010000028">
    <property type="protein sequence ID" value="MCQ4334560.1"/>
    <property type="molecule type" value="Genomic_DNA"/>
</dbReference>
<dbReference type="InterPro" id="IPR012347">
    <property type="entry name" value="Ferritin-like"/>
</dbReference>
<dbReference type="InterPro" id="IPR009078">
    <property type="entry name" value="Ferritin-like_SF"/>
</dbReference>
<sequence length="181" mass="19816">METEPTTADRTVLQTADAHEANPLGIDEEAAAELVVTLNDSLATLQILARQIQKHHWNVEGPEFLSIHEFLGDSYENIEEATDDLAERITALGGVPVAGPEAAIERSLVAFEGETVYDIRSSIEADLAAYETLATTLREDALLAQQLGDLGTADLLQDILSEIEDDAHHIDHFLEDDTLQR</sequence>
<dbReference type="Pfam" id="PF00210">
    <property type="entry name" value="Ferritin"/>
    <property type="match status" value="1"/>
</dbReference>
<comment type="similarity">
    <text evidence="1 2">Belongs to the Dps family.</text>
</comment>
<feature type="domain" description="Ferritin/DPS" evidence="3">
    <location>
        <begin position="38"/>
        <end position="176"/>
    </location>
</feature>
<evidence type="ECO:0000256" key="1">
    <source>
        <dbReference type="ARBA" id="ARBA00009497"/>
    </source>
</evidence>
<evidence type="ECO:0000259" key="3">
    <source>
        <dbReference type="Pfam" id="PF00210"/>
    </source>
</evidence>
<name>A0A9R1CUZ7_9EURY</name>
<dbReference type="PANTHER" id="PTHR42932">
    <property type="entry name" value="GENERAL STRESS PROTEIN 20U"/>
    <property type="match status" value="1"/>
</dbReference>
<reference evidence="4" key="1">
    <citation type="journal article" date="2023" name="Front. Microbiol.">
        <title>Genomic-based phylogenetic and metabolic analyses of the genus Natronomonas, and description of Natronomonas aquatica sp. nov.</title>
        <authorList>
            <person name="Garcia-Roldan A."/>
            <person name="Duran-Viseras A."/>
            <person name="de la Haba R.R."/>
            <person name="Corral P."/>
            <person name="Sanchez-Porro C."/>
            <person name="Ventosa A."/>
        </authorList>
    </citation>
    <scope>NUCLEOTIDE SEQUENCE</scope>
    <source>
        <strain evidence="4">F2-12</strain>
    </source>
</reference>
<dbReference type="PANTHER" id="PTHR42932:SF1">
    <property type="entry name" value="GENERAL STRESS PROTEIN 20U"/>
    <property type="match status" value="1"/>
</dbReference>
<dbReference type="PIRSF" id="PIRSF005900">
    <property type="entry name" value="Dps"/>
    <property type="match status" value="1"/>
</dbReference>
<dbReference type="InterPro" id="IPR002177">
    <property type="entry name" value="DPS_DNA-bd"/>
</dbReference>
<dbReference type="GO" id="GO:0008199">
    <property type="term" value="F:ferric iron binding"/>
    <property type="evidence" value="ECO:0007669"/>
    <property type="project" value="InterPro"/>
</dbReference>
<dbReference type="CDD" id="cd01043">
    <property type="entry name" value="DPS"/>
    <property type="match status" value="1"/>
</dbReference>
<proteinExistence type="inferred from homology"/>
<dbReference type="NCBIfam" id="NF041388">
    <property type="entry name" value="DNAstvprot_Halo"/>
    <property type="match status" value="1"/>
</dbReference>
<evidence type="ECO:0000313" key="5">
    <source>
        <dbReference type="Proteomes" id="UP001139494"/>
    </source>
</evidence>
<gene>
    <name evidence="4" type="ORF">KM295_13965</name>
</gene>
<dbReference type="SUPFAM" id="SSF47240">
    <property type="entry name" value="Ferritin-like"/>
    <property type="match status" value="1"/>
</dbReference>
<evidence type="ECO:0000256" key="2">
    <source>
        <dbReference type="RuleBase" id="RU003875"/>
    </source>
</evidence>
<comment type="caution">
    <text evidence="4">The sequence shown here is derived from an EMBL/GenBank/DDBJ whole genome shotgun (WGS) entry which is preliminary data.</text>
</comment>
<dbReference type="PRINTS" id="PR01346">
    <property type="entry name" value="HELNAPAPROT"/>
</dbReference>
<evidence type="ECO:0000313" key="4">
    <source>
        <dbReference type="EMBL" id="MCQ4334560.1"/>
    </source>
</evidence>
<dbReference type="InterPro" id="IPR008331">
    <property type="entry name" value="Ferritin_DPS_dom"/>
</dbReference>